<feature type="compositionally biased region" description="Basic and acidic residues" evidence="1">
    <location>
        <begin position="296"/>
        <end position="305"/>
    </location>
</feature>
<organism evidence="2 3">
    <name type="scientific">Bursaphelenchus xylophilus</name>
    <name type="common">Pinewood nematode worm</name>
    <name type="synonym">Aphelenchoides xylophilus</name>
    <dbReference type="NCBI Taxonomy" id="6326"/>
    <lineage>
        <taxon>Eukaryota</taxon>
        <taxon>Metazoa</taxon>
        <taxon>Ecdysozoa</taxon>
        <taxon>Nematoda</taxon>
        <taxon>Chromadorea</taxon>
        <taxon>Rhabditida</taxon>
        <taxon>Tylenchina</taxon>
        <taxon>Tylenchomorpha</taxon>
        <taxon>Aphelenchoidea</taxon>
        <taxon>Aphelenchoididae</taxon>
        <taxon>Bursaphelenchus</taxon>
    </lineage>
</organism>
<dbReference type="AlphaFoldDB" id="A0A7I8XB50"/>
<feature type="region of interest" description="Disordered" evidence="1">
    <location>
        <begin position="498"/>
        <end position="572"/>
    </location>
</feature>
<feature type="region of interest" description="Disordered" evidence="1">
    <location>
        <begin position="95"/>
        <end position="119"/>
    </location>
</feature>
<protein>
    <submittedName>
        <fullName evidence="2">(pine wood nematode) hypothetical protein</fullName>
    </submittedName>
</protein>
<feature type="region of interest" description="Disordered" evidence="1">
    <location>
        <begin position="791"/>
        <end position="835"/>
    </location>
</feature>
<accession>A0A7I8XB50</accession>
<dbReference type="OrthoDB" id="10643482at2759"/>
<keyword evidence="3" id="KW-1185">Reference proteome</keyword>
<feature type="region of interest" description="Disordered" evidence="1">
    <location>
        <begin position="292"/>
        <end position="314"/>
    </location>
</feature>
<dbReference type="Proteomes" id="UP000659654">
    <property type="component" value="Unassembled WGS sequence"/>
</dbReference>
<proteinExistence type="predicted"/>
<dbReference type="Proteomes" id="UP000582659">
    <property type="component" value="Unassembled WGS sequence"/>
</dbReference>
<feature type="compositionally biased region" description="Basic and acidic residues" evidence="1">
    <location>
        <begin position="498"/>
        <end position="513"/>
    </location>
</feature>
<dbReference type="EMBL" id="CAJFDI010000001">
    <property type="protein sequence ID" value="CAD5208871.1"/>
    <property type="molecule type" value="Genomic_DNA"/>
</dbReference>
<evidence type="ECO:0000313" key="2">
    <source>
        <dbReference type="EMBL" id="CAD5208871.1"/>
    </source>
</evidence>
<feature type="compositionally biased region" description="Low complexity" evidence="1">
    <location>
        <begin position="825"/>
        <end position="835"/>
    </location>
</feature>
<evidence type="ECO:0000256" key="1">
    <source>
        <dbReference type="SAM" id="MobiDB-lite"/>
    </source>
</evidence>
<evidence type="ECO:0000313" key="3">
    <source>
        <dbReference type="Proteomes" id="UP000659654"/>
    </source>
</evidence>
<gene>
    <name evidence="2" type="ORF">BXYJ_LOCUS1107</name>
</gene>
<comment type="caution">
    <text evidence="2">The sequence shown here is derived from an EMBL/GenBank/DDBJ whole genome shotgun (WGS) entry which is preliminary data.</text>
</comment>
<sequence length="973" mass="108778">MDSTEQIQNMLVSTVAANVDGIMLHKLESTFKSDWDQDLKDHFDKLGVSNITELVLSMKNRLQLLGNIIYQVNDGNIQDVVDLITESKTINIEEKNQKNAMKARQREREKGRSTYKNSTSVNVNQRAKSFFSSSNAIVKPIKSVGRINGNEVPLPPGKFFNSTYSPAPKSSNVSVLDLFTSGLKKSDAVTNITGPSIATPYFCSTGPSTSKTYNYGNPHIPFFTSLTPPNPSSVPRGFGVSNTVEDELDGAATLPEKPTFGNARYNSDMFFKPGHRNELEAKFGISSDQVSFAKTDPPKQQRVPEENPFGKYPVTPSDAEFGVPQSRKPVNGTGNFKFIPKKIAAGDSNRKKNVASVPDGYKKSIAGFIQSNGRNMRMPPVPRTVSRVARFAASMSATEPARKVLDPDWYNVMKCVNIIKERGKVKTKTLEKLVEQEFGCSLDKAFMKKVFGVEIPFLTKALLMMKDTVFRYNPLADCFELKCPYEEIVEKFEAMKKPQELEETSKGDEKEETTVSEALTNHDQEALPSSLEEVSVKDEPLISEEDLSTATEGEAASSIKEMPDAGEPSSTKVSEILNDGFDITERTNETIFSHSAFERYRNCNVEAAPNSMGSYRQKQVSESGSDHSQSALDIINQIVLPDEAKDFDSMTNTITEIDGTAFYVNKTIRTLLMVVMQFDENEKITIPKIAEALLYESRGQMELTVELMNEAFGLKVSTVEEAFKSLPQFFSYIDGEIALDSFLPYFLEEGYTLVFDKYNRIRDGDQMLRISPSCIQNAATMTDFFQSNGFSKSSGTRGGFNLSDGEGSDNDNAKSRLGRSIGPGSSMFFRPRSGSMSSSRRVCRMESSFKDEAYGGKGMWGIQATWEGSTEKSPMELVYTECPLNHLHESNHYDTEYPLNSVFAPFTDGLKEDEKVFPMAHPAHPEQYHDFLRAREIVISILNNERYRLERGQRRLRRLSRGTDIDSSSEYDF</sequence>
<dbReference type="EMBL" id="CAJFCV020000001">
    <property type="protein sequence ID" value="CAG9083183.1"/>
    <property type="molecule type" value="Genomic_DNA"/>
</dbReference>
<reference evidence="2" key="1">
    <citation type="submission" date="2020-09" db="EMBL/GenBank/DDBJ databases">
        <authorList>
            <person name="Kikuchi T."/>
        </authorList>
    </citation>
    <scope>NUCLEOTIDE SEQUENCE</scope>
    <source>
        <strain evidence="2">Ka4C1</strain>
    </source>
</reference>
<name>A0A7I8XB50_BURXY</name>